<organism evidence="5 6">
    <name type="scientific">Nguyenibacter vanlangensis</name>
    <dbReference type="NCBI Taxonomy" id="1216886"/>
    <lineage>
        <taxon>Bacteria</taxon>
        <taxon>Pseudomonadati</taxon>
        <taxon>Pseudomonadota</taxon>
        <taxon>Alphaproteobacteria</taxon>
        <taxon>Acetobacterales</taxon>
        <taxon>Acetobacteraceae</taxon>
        <taxon>Nguyenibacter</taxon>
    </lineage>
</organism>
<dbReference type="GO" id="GO:0003700">
    <property type="term" value="F:DNA-binding transcription factor activity"/>
    <property type="evidence" value="ECO:0007669"/>
    <property type="project" value="InterPro"/>
</dbReference>
<dbReference type="RefSeq" id="WP_176639732.1">
    <property type="nucleotide sequence ID" value="NZ_JABXXP010000100.1"/>
</dbReference>
<dbReference type="Pfam" id="PF07729">
    <property type="entry name" value="FCD"/>
    <property type="match status" value="1"/>
</dbReference>
<dbReference type="InterPro" id="IPR000524">
    <property type="entry name" value="Tscrpt_reg_HTH_GntR"/>
</dbReference>
<dbReference type="PANTHER" id="PTHR43537">
    <property type="entry name" value="TRANSCRIPTIONAL REGULATOR, GNTR FAMILY"/>
    <property type="match status" value="1"/>
</dbReference>
<dbReference type="Pfam" id="PF00392">
    <property type="entry name" value="GntR"/>
    <property type="match status" value="1"/>
</dbReference>
<accession>A0A7Y7M732</accession>
<dbReference type="GO" id="GO:0003677">
    <property type="term" value="F:DNA binding"/>
    <property type="evidence" value="ECO:0007669"/>
    <property type="project" value="UniProtKB-KW"/>
</dbReference>
<dbReference type="CDD" id="cd07377">
    <property type="entry name" value="WHTH_GntR"/>
    <property type="match status" value="1"/>
</dbReference>
<evidence type="ECO:0000256" key="3">
    <source>
        <dbReference type="ARBA" id="ARBA00023163"/>
    </source>
</evidence>
<feature type="domain" description="HTH gntR-type" evidence="4">
    <location>
        <begin position="19"/>
        <end position="87"/>
    </location>
</feature>
<dbReference type="InterPro" id="IPR008920">
    <property type="entry name" value="TF_FadR/GntR_C"/>
</dbReference>
<evidence type="ECO:0000259" key="4">
    <source>
        <dbReference type="PROSITE" id="PS50949"/>
    </source>
</evidence>
<dbReference type="AlphaFoldDB" id="A0A7Y7M732"/>
<dbReference type="InterPro" id="IPR011711">
    <property type="entry name" value="GntR_C"/>
</dbReference>
<evidence type="ECO:0000256" key="1">
    <source>
        <dbReference type="ARBA" id="ARBA00023015"/>
    </source>
</evidence>
<evidence type="ECO:0000256" key="2">
    <source>
        <dbReference type="ARBA" id="ARBA00023125"/>
    </source>
</evidence>
<reference evidence="5 6" key="1">
    <citation type="submission" date="2020-06" db="EMBL/GenBank/DDBJ databases">
        <title>Description of novel acetic acid bacteria.</title>
        <authorList>
            <person name="Sombolestani A."/>
        </authorList>
    </citation>
    <scope>NUCLEOTIDE SEQUENCE [LARGE SCALE GENOMIC DNA]</scope>
    <source>
        <strain evidence="5 6">LMG 31431</strain>
    </source>
</reference>
<dbReference type="SMART" id="SM00345">
    <property type="entry name" value="HTH_GNTR"/>
    <property type="match status" value="1"/>
</dbReference>
<dbReference type="Gene3D" id="1.20.120.530">
    <property type="entry name" value="GntR ligand-binding domain-like"/>
    <property type="match status" value="1"/>
</dbReference>
<keyword evidence="1" id="KW-0805">Transcription regulation</keyword>
<sequence length="247" mass="27113">MPPDSSSPRAEALTQARRQSLVDLALEALRAHIAAGMWPVGTRIPTESELGDILHVGRSTVREAIRVLSHAGILEVRQGDGTYIRSLEDPAALMRTISRSNLREHFELRAMLDIETARLAASRRTQRDLKRIQAGLDARGEWEKGEGVDAFIEHDSVFHLAIAEASRNGALIQLYRYFLDAAQDAARSALLEHDVPEPGLALHGRLYRAIEAGDETRAVRIARAILQPLIAAFSLDCDAADTLGASR</sequence>
<gene>
    <name evidence="5" type="ORF">HUK84_07500</name>
</gene>
<keyword evidence="3" id="KW-0804">Transcription</keyword>
<name>A0A7Y7M732_9PROT</name>
<dbReference type="SUPFAM" id="SSF48008">
    <property type="entry name" value="GntR ligand-binding domain-like"/>
    <property type="match status" value="1"/>
</dbReference>
<dbReference type="PROSITE" id="PS50949">
    <property type="entry name" value="HTH_GNTR"/>
    <property type="match status" value="1"/>
</dbReference>
<dbReference type="InterPro" id="IPR036388">
    <property type="entry name" value="WH-like_DNA-bd_sf"/>
</dbReference>
<dbReference type="SMART" id="SM00895">
    <property type="entry name" value="FCD"/>
    <property type="match status" value="1"/>
</dbReference>
<dbReference type="SUPFAM" id="SSF46785">
    <property type="entry name" value="Winged helix' DNA-binding domain"/>
    <property type="match status" value="1"/>
</dbReference>
<dbReference type="PANTHER" id="PTHR43537:SF47">
    <property type="entry name" value="REGULATORY PROTEIN GNTR HTH"/>
    <property type="match status" value="1"/>
</dbReference>
<evidence type="ECO:0000313" key="6">
    <source>
        <dbReference type="Proteomes" id="UP000534870"/>
    </source>
</evidence>
<protein>
    <submittedName>
        <fullName evidence="5">FadR family transcriptional regulator</fullName>
    </submittedName>
</protein>
<proteinExistence type="predicted"/>
<evidence type="ECO:0000313" key="5">
    <source>
        <dbReference type="EMBL" id="NVN10988.1"/>
    </source>
</evidence>
<comment type="caution">
    <text evidence="5">The sequence shown here is derived from an EMBL/GenBank/DDBJ whole genome shotgun (WGS) entry which is preliminary data.</text>
</comment>
<dbReference type="PRINTS" id="PR00035">
    <property type="entry name" value="HTHGNTR"/>
</dbReference>
<dbReference type="Proteomes" id="UP000534870">
    <property type="component" value="Unassembled WGS sequence"/>
</dbReference>
<keyword evidence="2" id="KW-0238">DNA-binding</keyword>
<dbReference type="InterPro" id="IPR036390">
    <property type="entry name" value="WH_DNA-bd_sf"/>
</dbReference>
<dbReference type="EMBL" id="JABXXP010000100">
    <property type="protein sequence ID" value="NVN10988.1"/>
    <property type="molecule type" value="Genomic_DNA"/>
</dbReference>
<dbReference type="Gene3D" id="1.10.10.10">
    <property type="entry name" value="Winged helix-like DNA-binding domain superfamily/Winged helix DNA-binding domain"/>
    <property type="match status" value="1"/>
</dbReference>